<accession>R7U4H7</accession>
<dbReference type="EMBL" id="KB307754">
    <property type="protein sequence ID" value="ELT98591.1"/>
    <property type="molecule type" value="Genomic_DNA"/>
</dbReference>
<evidence type="ECO:0000313" key="1">
    <source>
        <dbReference type="EMBL" id="ELT98591.1"/>
    </source>
</evidence>
<sequence>MERYADGRGGARVRMLVRGDSLLVRANANVAWRYDEDDRKCVCGEEEMEKHVLFECPLYERHRIEWNRVWRMEKGQEDPMNGVLGFEVPSETYTSVYRITDNLYRLQITSTRSGLDHPMRITQKSSMADFNQFSESGSTSQWTPLEKSQLIWKELLQIPGNFSATDVMTKVDNGYVLIWACVKMGSEEVGLMSHEWQQKVRVPTYVERATLEMTWSKRIHGVVVVGKIKGADEGRHPLALPIQCTEQTV</sequence>
<name>R7U4H7_CAPTE</name>
<keyword evidence="3" id="KW-1185">Reference proteome</keyword>
<dbReference type="AlphaFoldDB" id="R7U4H7"/>
<protein>
    <submittedName>
        <fullName evidence="1 2">Uncharacterized protein</fullName>
    </submittedName>
</protein>
<evidence type="ECO:0000313" key="2">
    <source>
        <dbReference type="EnsemblMetazoa" id="CapteP218298"/>
    </source>
</evidence>
<reference evidence="3" key="1">
    <citation type="submission" date="2012-12" db="EMBL/GenBank/DDBJ databases">
        <authorList>
            <person name="Hellsten U."/>
            <person name="Grimwood J."/>
            <person name="Chapman J.A."/>
            <person name="Shapiro H."/>
            <person name="Aerts A."/>
            <person name="Otillar R.P."/>
            <person name="Terry A.Y."/>
            <person name="Boore J.L."/>
            <person name="Simakov O."/>
            <person name="Marletaz F."/>
            <person name="Cho S.-J."/>
            <person name="Edsinger-Gonzales E."/>
            <person name="Havlak P."/>
            <person name="Kuo D.-H."/>
            <person name="Larsson T."/>
            <person name="Lv J."/>
            <person name="Arendt D."/>
            <person name="Savage R."/>
            <person name="Osoegawa K."/>
            <person name="de Jong P."/>
            <person name="Lindberg D.R."/>
            <person name="Seaver E.C."/>
            <person name="Weisblat D.A."/>
            <person name="Putnam N.H."/>
            <person name="Grigoriev I.V."/>
            <person name="Rokhsar D.S."/>
        </authorList>
    </citation>
    <scope>NUCLEOTIDE SEQUENCE</scope>
    <source>
        <strain evidence="3">I ESC-2004</strain>
    </source>
</reference>
<dbReference type="EnsemblMetazoa" id="CapteT218298">
    <property type="protein sequence ID" value="CapteP218298"/>
    <property type="gene ID" value="CapteG218298"/>
</dbReference>
<reference evidence="2" key="3">
    <citation type="submission" date="2015-06" db="UniProtKB">
        <authorList>
            <consortium name="EnsemblMetazoa"/>
        </authorList>
    </citation>
    <scope>IDENTIFICATION</scope>
</reference>
<evidence type="ECO:0000313" key="3">
    <source>
        <dbReference type="Proteomes" id="UP000014760"/>
    </source>
</evidence>
<gene>
    <name evidence="1" type="ORF">CAPTEDRAFT_218298</name>
</gene>
<reference evidence="1 3" key="2">
    <citation type="journal article" date="2013" name="Nature">
        <title>Insights into bilaterian evolution from three spiralian genomes.</title>
        <authorList>
            <person name="Simakov O."/>
            <person name="Marletaz F."/>
            <person name="Cho S.J."/>
            <person name="Edsinger-Gonzales E."/>
            <person name="Havlak P."/>
            <person name="Hellsten U."/>
            <person name="Kuo D.H."/>
            <person name="Larsson T."/>
            <person name="Lv J."/>
            <person name="Arendt D."/>
            <person name="Savage R."/>
            <person name="Osoegawa K."/>
            <person name="de Jong P."/>
            <person name="Grimwood J."/>
            <person name="Chapman J.A."/>
            <person name="Shapiro H."/>
            <person name="Aerts A."/>
            <person name="Otillar R.P."/>
            <person name="Terry A.Y."/>
            <person name="Boore J.L."/>
            <person name="Grigoriev I.V."/>
            <person name="Lindberg D.R."/>
            <person name="Seaver E.C."/>
            <person name="Weisblat D.A."/>
            <person name="Putnam N.H."/>
            <person name="Rokhsar D.S."/>
        </authorList>
    </citation>
    <scope>NUCLEOTIDE SEQUENCE</scope>
    <source>
        <strain evidence="1 3">I ESC-2004</strain>
    </source>
</reference>
<proteinExistence type="predicted"/>
<organism evidence="1">
    <name type="scientific">Capitella teleta</name>
    <name type="common">Polychaete worm</name>
    <dbReference type="NCBI Taxonomy" id="283909"/>
    <lineage>
        <taxon>Eukaryota</taxon>
        <taxon>Metazoa</taxon>
        <taxon>Spiralia</taxon>
        <taxon>Lophotrochozoa</taxon>
        <taxon>Annelida</taxon>
        <taxon>Polychaeta</taxon>
        <taxon>Sedentaria</taxon>
        <taxon>Scolecida</taxon>
        <taxon>Capitellidae</taxon>
        <taxon>Capitella</taxon>
    </lineage>
</organism>
<dbReference type="HOGENOM" id="CLU_1116659_0_0_1"/>
<dbReference type="Proteomes" id="UP000014760">
    <property type="component" value="Unassembled WGS sequence"/>
</dbReference>
<dbReference type="OrthoDB" id="7382669at2759"/>
<dbReference type="EMBL" id="AMQN01010419">
    <property type="status" value="NOT_ANNOTATED_CDS"/>
    <property type="molecule type" value="Genomic_DNA"/>
</dbReference>